<organism evidence="3 4">
    <name type="scientific">Paragonimus westermani</name>
    <dbReference type="NCBI Taxonomy" id="34504"/>
    <lineage>
        <taxon>Eukaryota</taxon>
        <taxon>Metazoa</taxon>
        <taxon>Spiralia</taxon>
        <taxon>Lophotrochozoa</taxon>
        <taxon>Platyhelminthes</taxon>
        <taxon>Trematoda</taxon>
        <taxon>Digenea</taxon>
        <taxon>Plagiorchiida</taxon>
        <taxon>Troglotremata</taxon>
        <taxon>Troglotrematidae</taxon>
        <taxon>Paragonimus</taxon>
    </lineage>
</organism>
<keyword evidence="2" id="KW-1133">Transmembrane helix</keyword>
<name>A0A8T0DPT8_9TREM</name>
<gene>
    <name evidence="3" type="ORF">P879_04186</name>
</gene>
<sequence>MTSEPQRAPGKCDVSFTYYPTFNTLLIVGYFWTTLVVMCSLYVGIYKVAQRLQRKSLETGEKFATFFKTLSRQEDDEDDDIEQGNNDDAVETSIPETEKRKTRIPSQQVKGKDGAIRSTYSDNDKRGSIELTAQIKLTGSESLIRSKETNGDEVDADYDNIFSPMKTRGERFDLSHLESPIETNLDLNCGMFLPDACTQQDGLNQNLQKSSALCPEIKAVDSTTRNSTLKANLNDHSRPESFYCECVIQPPNVSQQKVSVENKILPENTENCSSESESFPSVAPINKFIPSPRVTIPPVTVTNVSEPQKRQIKRSSVPNESPVWVENTTRTKTENDACFCTECYQAVESSSSGYQCCAPIDPRQYYQFNNRHFSPSRVCLRN</sequence>
<dbReference type="EMBL" id="JTDF01001479">
    <property type="protein sequence ID" value="KAF8569959.1"/>
    <property type="molecule type" value="Genomic_DNA"/>
</dbReference>
<evidence type="ECO:0000313" key="3">
    <source>
        <dbReference type="EMBL" id="KAF8569959.1"/>
    </source>
</evidence>
<reference evidence="3 4" key="1">
    <citation type="submission" date="2019-07" db="EMBL/GenBank/DDBJ databases">
        <title>Annotation for the trematode Paragonimus westermani.</title>
        <authorList>
            <person name="Choi Y.-J."/>
        </authorList>
    </citation>
    <scope>NUCLEOTIDE SEQUENCE [LARGE SCALE GENOMIC DNA]</scope>
    <source>
        <strain evidence="3">180907_Pwestermani</strain>
    </source>
</reference>
<comment type="caution">
    <text evidence="3">The sequence shown here is derived from an EMBL/GenBank/DDBJ whole genome shotgun (WGS) entry which is preliminary data.</text>
</comment>
<dbReference type="Proteomes" id="UP000699462">
    <property type="component" value="Unassembled WGS sequence"/>
</dbReference>
<accession>A0A8T0DPT8</accession>
<protein>
    <submittedName>
        <fullName evidence="3">Uncharacterized protein</fullName>
    </submittedName>
</protein>
<evidence type="ECO:0000256" key="2">
    <source>
        <dbReference type="SAM" id="Phobius"/>
    </source>
</evidence>
<dbReference type="OrthoDB" id="10071887at2759"/>
<keyword evidence="2" id="KW-0472">Membrane</keyword>
<feature type="region of interest" description="Disordered" evidence="1">
    <location>
        <begin position="74"/>
        <end position="123"/>
    </location>
</feature>
<evidence type="ECO:0000256" key="1">
    <source>
        <dbReference type="SAM" id="MobiDB-lite"/>
    </source>
</evidence>
<dbReference type="AlphaFoldDB" id="A0A8T0DPT8"/>
<proteinExistence type="predicted"/>
<evidence type="ECO:0000313" key="4">
    <source>
        <dbReference type="Proteomes" id="UP000699462"/>
    </source>
</evidence>
<feature type="transmembrane region" description="Helical" evidence="2">
    <location>
        <begin position="25"/>
        <end position="45"/>
    </location>
</feature>
<keyword evidence="2" id="KW-0812">Transmembrane</keyword>
<keyword evidence="4" id="KW-1185">Reference proteome</keyword>